<name>A0A0C3ALR8_SERVB</name>
<accession>A0A0C3ALR8</accession>
<protein>
    <submittedName>
        <fullName evidence="2">Uncharacterized protein</fullName>
    </submittedName>
</protein>
<keyword evidence="3" id="KW-1185">Reference proteome</keyword>
<feature type="region of interest" description="Disordered" evidence="1">
    <location>
        <begin position="1"/>
        <end position="29"/>
    </location>
</feature>
<evidence type="ECO:0000256" key="1">
    <source>
        <dbReference type="SAM" id="MobiDB-lite"/>
    </source>
</evidence>
<dbReference type="EMBL" id="KN824398">
    <property type="protein sequence ID" value="KIM20984.1"/>
    <property type="molecule type" value="Genomic_DNA"/>
</dbReference>
<evidence type="ECO:0000313" key="2">
    <source>
        <dbReference type="EMBL" id="KIM20984.1"/>
    </source>
</evidence>
<evidence type="ECO:0000313" key="3">
    <source>
        <dbReference type="Proteomes" id="UP000054097"/>
    </source>
</evidence>
<proteinExistence type="predicted"/>
<feature type="compositionally biased region" description="Polar residues" evidence="1">
    <location>
        <begin position="1"/>
        <end position="12"/>
    </location>
</feature>
<sequence>MPSRQPAETDQSIPPDFTGSSPRKEPRDLHRMKETAHIHHGRPLDKSHSCIYMDPGIREASLPSNAPLCTLILKMNMQIQREHPSTLRRVVDISLRLNWRNRSVSPQMVLYALIEPNHTSYFLSYEQDADFIIQAGRVRLGYQTLST</sequence>
<dbReference type="Proteomes" id="UP000054097">
    <property type="component" value="Unassembled WGS sequence"/>
</dbReference>
<organism evidence="2 3">
    <name type="scientific">Serendipita vermifera MAFF 305830</name>
    <dbReference type="NCBI Taxonomy" id="933852"/>
    <lineage>
        <taxon>Eukaryota</taxon>
        <taxon>Fungi</taxon>
        <taxon>Dikarya</taxon>
        <taxon>Basidiomycota</taxon>
        <taxon>Agaricomycotina</taxon>
        <taxon>Agaricomycetes</taxon>
        <taxon>Sebacinales</taxon>
        <taxon>Serendipitaceae</taxon>
        <taxon>Serendipita</taxon>
    </lineage>
</organism>
<gene>
    <name evidence="2" type="ORF">M408DRAFT_117683</name>
</gene>
<reference evidence="3" key="2">
    <citation type="submission" date="2015-01" db="EMBL/GenBank/DDBJ databases">
        <title>Evolutionary Origins and Diversification of the Mycorrhizal Mutualists.</title>
        <authorList>
            <consortium name="DOE Joint Genome Institute"/>
            <consortium name="Mycorrhizal Genomics Consortium"/>
            <person name="Kohler A."/>
            <person name="Kuo A."/>
            <person name="Nagy L.G."/>
            <person name="Floudas D."/>
            <person name="Copeland A."/>
            <person name="Barry K.W."/>
            <person name="Cichocki N."/>
            <person name="Veneault-Fourrey C."/>
            <person name="LaButti K."/>
            <person name="Lindquist E.A."/>
            <person name="Lipzen A."/>
            <person name="Lundell T."/>
            <person name="Morin E."/>
            <person name="Murat C."/>
            <person name="Riley R."/>
            <person name="Ohm R."/>
            <person name="Sun H."/>
            <person name="Tunlid A."/>
            <person name="Henrissat B."/>
            <person name="Grigoriev I.V."/>
            <person name="Hibbett D.S."/>
            <person name="Martin F."/>
        </authorList>
    </citation>
    <scope>NUCLEOTIDE SEQUENCE [LARGE SCALE GENOMIC DNA]</scope>
    <source>
        <strain evidence="3">MAFF 305830</strain>
    </source>
</reference>
<dbReference type="AlphaFoldDB" id="A0A0C3ALR8"/>
<reference evidence="2 3" key="1">
    <citation type="submission" date="2014-04" db="EMBL/GenBank/DDBJ databases">
        <authorList>
            <consortium name="DOE Joint Genome Institute"/>
            <person name="Kuo A."/>
            <person name="Zuccaro A."/>
            <person name="Kohler A."/>
            <person name="Nagy L.G."/>
            <person name="Floudas D."/>
            <person name="Copeland A."/>
            <person name="Barry K.W."/>
            <person name="Cichocki N."/>
            <person name="Veneault-Fourrey C."/>
            <person name="LaButti K."/>
            <person name="Lindquist E.A."/>
            <person name="Lipzen A."/>
            <person name="Lundell T."/>
            <person name="Morin E."/>
            <person name="Murat C."/>
            <person name="Sun H."/>
            <person name="Tunlid A."/>
            <person name="Henrissat B."/>
            <person name="Grigoriev I.V."/>
            <person name="Hibbett D.S."/>
            <person name="Martin F."/>
            <person name="Nordberg H.P."/>
            <person name="Cantor M.N."/>
            <person name="Hua S.X."/>
        </authorList>
    </citation>
    <scope>NUCLEOTIDE SEQUENCE [LARGE SCALE GENOMIC DNA]</scope>
    <source>
        <strain evidence="2 3">MAFF 305830</strain>
    </source>
</reference>
<dbReference type="HOGENOM" id="CLU_1769246_0_0_1"/>